<reference evidence="1 2" key="1">
    <citation type="submission" date="2021-05" db="EMBL/GenBank/DDBJ databases">
        <title>Genome Assembly of Synthetic Allotetraploid Brassica napus Reveals Homoeologous Exchanges between Subgenomes.</title>
        <authorList>
            <person name="Davis J.T."/>
        </authorList>
    </citation>
    <scope>NUCLEOTIDE SEQUENCE [LARGE SCALE GENOMIC DNA]</scope>
    <source>
        <strain evidence="2">cv. Da-Ae</strain>
        <tissue evidence="1">Seedling</tissue>
    </source>
</reference>
<name>A0ABQ7ZZA0_BRANA</name>
<gene>
    <name evidence="1" type="ORF">HID58_061682</name>
</gene>
<evidence type="ECO:0000313" key="2">
    <source>
        <dbReference type="Proteomes" id="UP000824890"/>
    </source>
</evidence>
<organism evidence="1 2">
    <name type="scientific">Brassica napus</name>
    <name type="common">Rape</name>
    <dbReference type="NCBI Taxonomy" id="3708"/>
    <lineage>
        <taxon>Eukaryota</taxon>
        <taxon>Viridiplantae</taxon>
        <taxon>Streptophyta</taxon>
        <taxon>Embryophyta</taxon>
        <taxon>Tracheophyta</taxon>
        <taxon>Spermatophyta</taxon>
        <taxon>Magnoliopsida</taxon>
        <taxon>eudicotyledons</taxon>
        <taxon>Gunneridae</taxon>
        <taxon>Pentapetalae</taxon>
        <taxon>rosids</taxon>
        <taxon>malvids</taxon>
        <taxon>Brassicales</taxon>
        <taxon>Brassicaceae</taxon>
        <taxon>Brassiceae</taxon>
        <taxon>Brassica</taxon>
    </lineage>
</organism>
<dbReference type="Proteomes" id="UP000824890">
    <property type="component" value="Unassembled WGS sequence"/>
</dbReference>
<protein>
    <submittedName>
        <fullName evidence="1">Uncharacterized protein</fullName>
    </submittedName>
</protein>
<keyword evidence="2" id="KW-1185">Reference proteome</keyword>
<proteinExistence type="predicted"/>
<dbReference type="EMBL" id="JAGKQM010000014">
    <property type="protein sequence ID" value="KAH0885586.1"/>
    <property type="molecule type" value="Genomic_DNA"/>
</dbReference>
<comment type="caution">
    <text evidence="1">The sequence shown here is derived from an EMBL/GenBank/DDBJ whole genome shotgun (WGS) entry which is preliminary data.</text>
</comment>
<sequence>MASLITPEGSTSYATSESRALPSRHVSSFARVRSSKILLSESLLWFAGIQDRSYIGSHDPSRSKLFIFIGTSNCFPQSLKWTFDNFCFRKEQERQEDDNKPKSRRSVIWRTPEGMKPSSRRCGELMGVDLIMVDQKVTILTVYFDLTSSGLSYLCVLLRGRSQQSNIASVQAPRH</sequence>
<evidence type="ECO:0000313" key="1">
    <source>
        <dbReference type="EMBL" id="KAH0885586.1"/>
    </source>
</evidence>
<accession>A0ABQ7ZZA0</accession>